<evidence type="ECO:0000259" key="3">
    <source>
        <dbReference type="Pfam" id="PF24883"/>
    </source>
</evidence>
<evidence type="ECO:0000313" key="5">
    <source>
        <dbReference type="Proteomes" id="UP000319257"/>
    </source>
</evidence>
<proteinExistence type="predicted"/>
<dbReference type="Gene3D" id="1.25.40.10">
    <property type="entry name" value="Tetratricopeptide repeat domain"/>
    <property type="match status" value="2"/>
</dbReference>
<dbReference type="EMBL" id="SKBQ01000003">
    <property type="protein sequence ID" value="TPX12654.1"/>
    <property type="molecule type" value="Genomic_DNA"/>
</dbReference>
<dbReference type="OrthoDB" id="21416at2759"/>
<dbReference type="STRING" id="1093900.A0A507B1S1"/>
<feature type="domain" description="Nephrocystin 3-like N-terminal" evidence="3">
    <location>
        <begin position="301"/>
        <end position="387"/>
    </location>
</feature>
<evidence type="ECO:0000313" key="4">
    <source>
        <dbReference type="EMBL" id="TPX12654.1"/>
    </source>
</evidence>
<accession>A0A507B1S1</accession>
<gene>
    <name evidence="4" type="ORF">E0L32_000831</name>
</gene>
<keyword evidence="2" id="KW-0175">Coiled coil</keyword>
<dbReference type="Pfam" id="PF24883">
    <property type="entry name" value="NPHP3_N"/>
    <property type="match status" value="1"/>
</dbReference>
<comment type="caution">
    <text evidence="4">The sequence shown here is derived from an EMBL/GenBank/DDBJ whole genome shotgun (WGS) entry which is preliminary data.</text>
</comment>
<dbReference type="InParanoid" id="A0A507B1S1"/>
<dbReference type="SUPFAM" id="SSF48452">
    <property type="entry name" value="TPR-like"/>
    <property type="match status" value="1"/>
</dbReference>
<dbReference type="Pfam" id="PF13424">
    <property type="entry name" value="TPR_12"/>
    <property type="match status" value="1"/>
</dbReference>
<evidence type="ECO:0000256" key="1">
    <source>
        <dbReference type="ARBA" id="ARBA00022737"/>
    </source>
</evidence>
<dbReference type="Proteomes" id="UP000319257">
    <property type="component" value="Unassembled WGS sequence"/>
</dbReference>
<reference evidence="4 5" key="1">
    <citation type="submission" date="2019-06" db="EMBL/GenBank/DDBJ databases">
        <title>Draft genome sequence of the filamentous fungus Phialemoniopsis curvata isolated from diesel fuel.</title>
        <authorList>
            <person name="Varaljay V.A."/>
            <person name="Lyon W.J."/>
            <person name="Crouch A.L."/>
            <person name="Drake C.E."/>
            <person name="Hollomon J.M."/>
            <person name="Nadeau L.J."/>
            <person name="Nunn H.S."/>
            <person name="Stevenson B.S."/>
            <person name="Bojanowski C.L."/>
            <person name="Crookes-Goodson W.J."/>
        </authorList>
    </citation>
    <scope>NUCLEOTIDE SEQUENCE [LARGE SCALE GENOMIC DNA]</scope>
    <source>
        <strain evidence="4 5">D216</strain>
    </source>
</reference>
<name>A0A507B1S1_9PEZI</name>
<feature type="coiled-coil region" evidence="2">
    <location>
        <begin position="219"/>
        <end position="246"/>
    </location>
</feature>
<dbReference type="GeneID" id="41968278"/>
<dbReference type="InterPro" id="IPR056884">
    <property type="entry name" value="NPHP3-like_N"/>
</dbReference>
<keyword evidence="1" id="KW-0677">Repeat</keyword>
<evidence type="ECO:0000256" key="2">
    <source>
        <dbReference type="SAM" id="Coils"/>
    </source>
</evidence>
<protein>
    <recommendedName>
        <fullName evidence="3">Nephrocystin 3-like N-terminal domain-containing protein</fullName>
    </recommendedName>
</protein>
<organism evidence="4 5">
    <name type="scientific">Thyridium curvatum</name>
    <dbReference type="NCBI Taxonomy" id="1093900"/>
    <lineage>
        <taxon>Eukaryota</taxon>
        <taxon>Fungi</taxon>
        <taxon>Dikarya</taxon>
        <taxon>Ascomycota</taxon>
        <taxon>Pezizomycotina</taxon>
        <taxon>Sordariomycetes</taxon>
        <taxon>Sordariomycetidae</taxon>
        <taxon>Thyridiales</taxon>
        <taxon>Thyridiaceae</taxon>
        <taxon>Thyridium</taxon>
    </lineage>
</organism>
<keyword evidence="5" id="KW-1185">Reference proteome</keyword>
<dbReference type="AlphaFoldDB" id="A0A507B1S1"/>
<sequence length="1210" mass="138141">MCDAPRISSEDKLGSEQVEEGKRRGLNTFAAKCWHAAVEKSEWSIADDKYSPILFDATKFEANEAAQQAIEAGNLINRVEKETAKRGGKRAVRRAFGCVLDQLHRHSKTIDVLVQVSPTIGCGIWVPLRIILETYLDVQDCWKIAFDGIGIILHQVTLWHDLFPVFKDKEAETAPYFEQFYLAVFNFLKFIRKYLGIGSLKRTWYSFVKQQSTPLAAKLKEIQVAVEKLQDLIASENLQLAHATNMMVQELYGSIAAPFSTQALRSQDMKDTLEREVRPWLESCQRSHPSKTGLDRSPTPGTGQWLLEHEQFQRWSSLKGAGCLHIQGKPGAGKSFLASVIVDTLKQEQTTRHGVFLCRFPKSTLAGDLVFSAPHYLVTSLINQLLHPSYILGKPEYGRIIGELADLRLRYLELLDCPVRNLWQQKLAELCLVYNVKVLVLARSQAIFPQDLPTVQRFQIVITSELVAGDVKLYASCLFDSHRLPKAYKDATIAHFCREARENFLYVYCTIVYLSQPSSDGTYLQRLDARHCPPELHELYDQDIRPRVERMSSDERKRLQTVLVLLSVAAEPLTLEELSRITGSEGFDPQVNIVSLGAPLLSGESNKVAFTHHSTINYFMNSLQLFGFGKGHTALTMAGECHARLAEECLRCLLDEQYGSKEKIGRYLHRTLGALVDVMVLDTPKGVSLEYAAKYWAYHLTHVRAPTEELLELANSLLHTFQFAFWSEYSTARDGEMDQVIIARRNLLSWVKSLPGDKGSHISIDDYFESVYCQLSDAYREDSDMDKVLQWLAKMRLDMYYTRTGMTEKALPVRKAVAEGLTTALGAKHPLTLRAKRQLALAYSFRGWFRDANELYCEIIAIMKEVTGPSLEYFETLQAKGETELYMNNYQEAENTEHEAADGILQLDTPNANAYLAARLWYCYPLIEMGQLDKALGILKHIFDTRREKYGETDLFAASAQYSMGDIQRKLGDKDTSLQNLNEAYEVRLRQIPFTTIWVMDWAIARMIAFRDFGQPEEALDILRELDERGQVYRFFDRVCQVTHLRALLLHDKEQADEAIDLLQGLVISTDRALYKRGLMWILLDLAVMLRERGRPGDEKQAAANFDHIVKARGSDLDVSMLRSTRQIWDGGGHEPDPPRLLRLAEQALQLMRDRKFDQVDNLFREENIDWVRPEDLWHWTGGPAADTAWMKPPLQSYVIPYPLRYGVEY</sequence>
<dbReference type="RefSeq" id="XP_030994365.1">
    <property type="nucleotide sequence ID" value="XM_031143162.1"/>
</dbReference>
<dbReference type="InterPro" id="IPR011990">
    <property type="entry name" value="TPR-like_helical_dom_sf"/>
</dbReference>
<dbReference type="PANTHER" id="PTHR10039">
    <property type="entry name" value="AMELOGENIN"/>
    <property type="match status" value="1"/>
</dbReference>